<dbReference type="Proteomes" id="UP001301769">
    <property type="component" value="Unassembled WGS sequence"/>
</dbReference>
<reference evidence="2" key="1">
    <citation type="journal article" date="2023" name="Mol. Phylogenet. Evol.">
        <title>Genome-scale phylogeny and comparative genomics of the fungal order Sordariales.</title>
        <authorList>
            <person name="Hensen N."/>
            <person name="Bonometti L."/>
            <person name="Westerberg I."/>
            <person name="Brannstrom I.O."/>
            <person name="Guillou S."/>
            <person name="Cros-Aarteil S."/>
            <person name="Calhoun S."/>
            <person name="Haridas S."/>
            <person name="Kuo A."/>
            <person name="Mondo S."/>
            <person name="Pangilinan J."/>
            <person name="Riley R."/>
            <person name="LaButti K."/>
            <person name="Andreopoulos B."/>
            <person name="Lipzen A."/>
            <person name="Chen C."/>
            <person name="Yan M."/>
            <person name="Daum C."/>
            <person name="Ng V."/>
            <person name="Clum A."/>
            <person name="Steindorff A."/>
            <person name="Ohm R.A."/>
            <person name="Martin F."/>
            <person name="Silar P."/>
            <person name="Natvig D.O."/>
            <person name="Lalanne C."/>
            <person name="Gautier V."/>
            <person name="Ament-Velasquez S.L."/>
            <person name="Kruys A."/>
            <person name="Hutchinson M.I."/>
            <person name="Powell A.J."/>
            <person name="Barry K."/>
            <person name="Miller A.N."/>
            <person name="Grigoriev I.V."/>
            <person name="Debuchy R."/>
            <person name="Gladieux P."/>
            <person name="Hiltunen Thoren M."/>
            <person name="Johannesson H."/>
        </authorList>
    </citation>
    <scope>NUCLEOTIDE SEQUENCE</scope>
    <source>
        <strain evidence="2">PSN293</strain>
    </source>
</reference>
<feature type="chain" id="PRO_5042921810" evidence="1">
    <location>
        <begin position="23"/>
        <end position="128"/>
    </location>
</feature>
<sequence length="128" mass="14151">MLVRDLLSLLTLIAFWRHQTMRQPHGQPHAHRMLGMQRSVWIPTRLGLGATQRANIGQYLCVDTQGKPLGVVKAPLSEMANIRADDAHRVSGPMDHGWGPETIPRANHCGPWRTTISLPCPASCMSGL</sequence>
<comment type="caution">
    <text evidence="2">The sequence shown here is derived from an EMBL/GenBank/DDBJ whole genome shotgun (WGS) entry which is preliminary data.</text>
</comment>
<evidence type="ECO:0000256" key="1">
    <source>
        <dbReference type="SAM" id="SignalP"/>
    </source>
</evidence>
<gene>
    <name evidence="2" type="ORF">QBC37DRAFT_7204</name>
</gene>
<name>A0AAN7BBZ5_9PEZI</name>
<keyword evidence="1" id="KW-0732">Signal</keyword>
<protein>
    <submittedName>
        <fullName evidence="2">Uncharacterized protein</fullName>
    </submittedName>
</protein>
<dbReference type="AlphaFoldDB" id="A0AAN7BBZ5"/>
<organism evidence="2 3">
    <name type="scientific">Rhypophila decipiens</name>
    <dbReference type="NCBI Taxonomy" id="261697"/>
    <lineage>
        <taxon>Eukaryota</taxon>
        <taxon>Fungi</taxon>
        <taxon>Dikarya</taxon>
        <taxon>Ascomycota</taxon>
        <taxon>Pezizomycotina</taxon>
        <taxon>Sordariomycetes</taxon>
        <taxon>Sordariomycetidae</taxon>
        <taxon>Sordariales</taxon>
        <taxon>Naviculisporaceae</taxon>
        <taxon>Rhypophila</taxon>
    </lineage>
</organism>
<evidence type="ECO:0000313" key="3">
    <source>
        <dbReference type="Proteomes" id="UP001301769"/>
    </source>
</evidence>
<keyword evidence="3" id="KW-1185">Reference proteome</keyword>
<evidence type="ECO:0000313" key="2">
    <source>
        <dbReference type="EMBL" id="KAK4218184.1"/>
    </source>
</evidence>
<reference evidence="2" key="2">
    <citation type="submission" date="2023-05" db="EMBL/GenBank/DDBJ databases">
        <authorList>
            <consortium name="Lawrence Berkeley National Laboratory"/>
            <person name="Steindorff A."/>
            <person name="Hensen N."/>
            <person name="Bonometti L."/>
            <person name="Westerberg I."/>
            <person name="Brannstrom I.O."/>
            <person name="Guillou S."/>
            <person name="Cros-Aarteil S."/>
            <person name="Calhoun S."/>
            <person name="Haridas S."/>
            <person name="Kuo A."/>
            <person name="Mondo S."/>
            <person name="Pangilinan J."/>
            <person name="Riley R."/>
            <person name="Labutti K."/>
            <person name="Andreopoulos B."/>
            <person name="Lipzen A."/>
            <person name="Chen C."/>
            <person name="Yanf M."/>
            <person name="Daum C."/>
            <person name="Ng V."/>
            <person name="Clum A."/>
            <person name="Ohm R."/>
            <person name="Martin F."/>
            <person name="Silar P."/>
            <person name="Natvig D."/>
            <person name="Lalanne C."/>
            <person name="Gautier V."/>
            <person name="Ament-Velasquez S.L."/>
            <person name="Kruys A."/>
            <person name="Hutchinson M.I."/>
            <person name="Powell A.J."/>
            <person name="Barry K."/>
            <person name="Miller A.N."/>
            <person name="Grigoriev I.V."/>
            <person name="Debuchy R."/>
            <person name="Gladieux P."/>
            <person name="Thoren M.H."/>
            <person name="Johannesson H."/>
        </authorList>
    </citation>
    <scope>NUCLEOTIDE SEQUENCE</scope>
    <source>
        <strain evidence="2">PSN293</strain>
    </source>
</reference>
<dbReference type="EMBL" id="MU858054">
    <property type="protein sequence ID" value="KAK4218184.1"/>
    <property type="molecule type" value="Genomic_DNA"/>
</dbReference>
<accession>A0AAN7BBZ5</accession>
<feature type="signal peptide" evidence="1">
    <location>
        <begin position="1"/>
        <end position="22"/>
    </location>
</feature>
<proteinExistence type="predicted"/>